<name>A0ABU0W0Q5_9RHOB</name>
<dbReference type="InterPro" id="IPR042272">
    <property type="entry name" value="ATP12_ATP_synth-F1-assembly_N"/>
</dbReference>
<keyword evidence="5" id="KW-1185">Reference proteome</keyword>
<dbReference type="InterPro" id="IPR011419">
    <property type="entry name" value="ATP12_ATP_synth-F1-assembly"/>
</dbReference>
<dbReference type="PANTHER" id="PTHR21013">
    <property type="entry name" value="ATP SYNTHASE MITOCHONDRIAL F1 COMPLEX ASSEMBLY FACTOR 2/ATP12 PROTEIN, MITOCHONDRIAL PRECURSOR"/>
    <property type="match status" value="1"/>
</dbReference>
<dbReference type="Pfam" id="PF07542">
    <property type="entry name" value="ATP12"/>
    <property type="match status" value="1"/>
</dbReference>
<dbReference type="EMBL" id="JAVDBT010000013">
    <property type="protein sequence ID" value="MDQ2067478.1"/>
    <property type="molecule type" value="Genomic_DNA"/>
</dbReference>
<dbReference type="Gene3D" id="3.30.2180.10">
    <property type="entry name" value="ATP12-like"/>
    <property type="match status" value="1"/>
</dbReference>
<evidence type="ECO:0000313" key="5">
    <source>
        <dbReference type="Proteomes" id="UP001239680"/>
    </source>
</evidence>
<dbReference type="SUPFAM" id="SSF160909">
    <property type="entry name" value="ATP12-like"/>
    <property type="match status" value="1"/>
</dbReference>
<organism evidence="4 5">
    <name type="scientific">Pseudogemmobacter lacusdianii</name>
    <dbReference type="NCBI Taxonomy" id="3069608"/>
    <lineage>
        <taxon>Bacteria</taxon>
        <taxon>Pseudomonadati</taxon>
        <taxon>Pseudomonadota</taxon>
        <taxon>Alphaproteobacteria</taxon>
        <taxon>Rhodobacterales</taxon>
        <taxon>Paracoccaceae</taxon>
        <taxon>Pseudogemmobacter</taxon>
    </lineage>
</organism>
<dbReference type="RefSeq" id="WP_306681181.1">
    <property type="nucleotide sequence ID" value="NZ_JAVDBT010000013.1"/>
</dbReference>
<gene>
    <name evidence="4" type="ORF">Q9295_13955</name>
</gene>
<evidence type="ECO:0000256" key="2">
    <source>
        <dbReference type="ARBA" id="ARBA00022946"/>
    </source>
</evidence>
<evidence type="ECO:0000256" key="1">
    <source>
        <dbReference type="ARBA" id="ARBA00008231"/>
    </source>
</evidence>
<comment type="similarity">
    <text evidence="1">Belongs to the ATP12 family.</text>
</comment>
<keyword evidence="2" id="KW-0809">Transit peptide</keyword>
<accession>A0ABU0W0Q5</accession>
<dbReference type="Gene3D" id="1.10.3580.10">
    <property type="entry name" value="ATP12 ATPase"/>
    <property type="match status" value="1"/>
</dbReference>
<evidence type="ECO:0000313" key="4">
    <source>
        <dbReference type="EMBL" id="MDQ2067478.1"/>
    </source>
</evidence>
<dbReference type="PANTHER" id="PTHR21013:SF10">
    <property type="entry name" value="ATP SYNTHASE MITOCHONDRIAL F1 COMPLEX ASSEMBLY FACTOR 2"/>
    <property type="match status" value="1"/>
</dbReference>
<dbReference type="InterPro" id="IPR023335">
    <property type="entry name" value="ATP12_ortho_dom_sf"/>
</dbReference>
<comment type="caution">
    <text evidence="4">The sequence shown here is derived from an EMBL/GenBank/DDBJ whole genome shotgun (WGS) entry which is preliminary data.</text>
</comment>
<evidence type="ECO:0000256" key="3">
    <source>
        <dbReference type="ARBA" id="ARBA00023186"/>
    </source>
</evidence>
<reference evidence="4 5" key="1">
    <citation type="submission" date="2023-08" db="EMBL/GenBank/DDBJ databases">
        <title>Characterization of two Paracoccaceae strains isolated from Phycosphere and proposal of Xinfangfangia lacusdiani sp. nov.</title>
        <authorList>
            <person name="Deng Y."/>
            <person name="Zhang Y.Q."/>
        </authorList>
    </citation>
    <scope>NUCLEOTIDE SEQUENCE [LARGE SCALE GENOMIC DNA]</scope>
    <source>
        <strain evidence="4 5">CPCC 101601</strain>
    </source>
</reference>
<proteinExistence type="inferred from homology"/>
<sequence length="235" mass="25555">MSDWTPKRFWKEAKAEAVEGGFTIRLDGRAVKTPAKALLVLPTLALAEAIAAEWDAQEKVLKPETMPLTKAANSAIDKVAPMRAEVIAELSNYGGSDLLCYRATGPAPLQERQAAAWDPLLDWSAKTLDAPLVVTSGIMPVDQPAQSLDRLTGHVAAFSNFELAALHDLVAISGSLVLALATTRARLTASEAFDLSRIDNHWQVEQWGEDEMEAAAETIRRVAFVQADRFCALCR</sequence>
<keyword evidence="3" id="KW-0143">Chaperone</keyword>
<protein>
    <submittedName>
        <fullName evidence="4">ATP12 family protein</fullName>
    </submittedName>
</protein>
<dbReference type="Proteomes" id="UP001239680">
    <property type="component" value="Unassembled WGS sequence"/>
</dbReference>